<dbReference type="Gene3D" id="2.60.40.3110">
    <property type="match status" value="1"/>
</dbReference>
<dbReference type="GO" id="GO:0015473">
    <property type="term" value="F:fimbrial usher porin activity"/>
    <property type="evidence" value="ECO:0007669"/>
    <property type="project" value="InterPro"/>
</dbReference>
<dbReference type="InterPro" id="IPR037224">
    <property type="entry name" value="PapC_N_sf"/>
</dbReference>
<keyword evidence="3" id="KW-0813">Transport</keyword>
<protein>
    <submittedName>
        <fullName evidence="9">Fimbrial usher protein FimD</fullName>
    </submittedName>
</protein>
<accession>A0A447UT45</accession>
<dbReference type="InterPro" id="IPR025885">
    <property type="entry name" value="PapC_N"/>
</dbReference>
<evidence type="ECO:0000256" key="5">
    <source>
        <dbReference type="ARBA" id="ARBA00022729"/>
    </source>
</evidence>
<dbReference type="Gene3D" id="3.10.20.410">
    <property type="match status" value="1"/>
</dbReference>
<organism evidence="9 10">
    <name type="scientific">Citrobacter koseri</name>
    <name type="common">Citrobacter diversus</name>
    <dbReference type="NCBI Taxonomy" id="545"/>
    <lineage>
        <taxon>Bacteria</taxon>
        <taxon>Pseudomonadati</taxon>
        <taxon>Pseudomonadota</taxon>
        <taxon>Gammaproteobacteria</taxon>
        <taxon>Enterobacterales</taxon>
        <taxon>Enterobacteriaceae</taxon>
        <taxon>Citrobacter</taxon>
    </lineage>
</organism>
<dbReference type="Pfam" id="PF00577">
    <property type="entry name" value="Usher"/>
    <property type="match status" value="1"/>
</dbReference>
<evidence type="ECO:0000256" key="7">
    <source>
        <dbReference type="ARBA" id="ARBA00023237"/>
    </source>
</evidence>
<dbReference type="PANTHER" id="PTHR30451">
    <property type="entry name" value="OUTER MEMBRANE USHER PROTEIN"/>
    <property type="match status" value="1"/>
</dbReference>
<evidence type="ECO:0000313" key="9">
    <source>
        <dbReference type="EMBL" id="VEB93845.1"/>
    </source>
</evidence>
<evidence type="ECO:0000256" key="1">
    <source>
        <dbReference type="ARBA" id="ARBA00004571"/>
    </source>
</evidence>
<dbReference type="AlphaFoldDB" id="A0A447UT45"/>
<comment type="subcellular location">
    <subcellularLocation>
        <location evidence="1">Cell outer membrane</location>
        <topology evidence="1">Multi-pass membrane protein</topology>
    </subcellularLocation>
</comment>
<comment type="similarity">
    <text evidence="2">Belongs to the fimbrial export usher family.</text>
</comment>
<evidence type="ECO:0000256" key="6">
    <source>
        <dbReference type="ARBA" id="ARBA00023136"/>
    </source>
</evidence>
<dbReference type="InterPro" id="IPR000015">
    <property type="entry name" value="Fimb_usher"/>
</dbReference>
<sequence length="303" mass="33659">MAKVTFNPAFLSADAASVADLSRFEKGNHQPPGIYRVDIWRNDEFVATQDIRFETSSTKTGEKSGGLMPCFDLAWIKRLGVNTTAFPVLGQSQEETCINLPEAIPGAEIAFDFSSMRLNISLPQASMLNSARGYIPPEEWDEGIPAALINYSFTGSRGTNSDSYFLSLMSGLNYGPWRLRNNGAWSYSKGDGYHSQSWKNIGTWVQRAIIPLKSELVMGDSNTGNDVFDSVGFRGARLYSSDNMYPDSLQGYAPTVRGIARTAAKLTIRQKRLCDLSELCLTGRFRDHRPQPNVFKRRPGRDG</sequence>
<keyword evidence="5" id="KW-0732">Signal</keyword>
<keyword evidence="4" id="KW-0812">Transmembrane</keyword>
<feature type="domain" description="PapC N-terminal" evidence="8">
    <location>
        <begin position="5"/>
        <end position="154"/>
    </location>
</feature>
<dbReference type="Proteomes" id="UP000270272">
    <property type="component" value="Chromosome"/>
</dbReference>
<proteinExistence type="inferred from homology"/>
<dbReference type="PANTHER" id="PTHR30451:SF6">
    <property type="entry name" value="OUTER MEMBRANE USHER PROTEIN SFMD"/>
    <property type="match status" value="1"/>
</dbReference>
<dbReference type="FunFam" id="3.10.20.410:FF:000002">
    <property type="entry name" value="Outer membrane usher protein FimD"/>
    <property type="match status" value="1"/>
</dbReference>
<gene>
    <name evidence="9" type="primary">fimD_10</name>
    <name evidence="9" type="ORF">NCTC11075_04743</name>
</gene>
<evidence type="ECO:0000256" key="4">
    <source>
        <dbReference type="ARBA" id="ARBA00022692"/>
    </source>
</evidence>
<evidence type="ECO:0000313" key="10">
    <source>
        <dbReference type="Proteomes" id="UP000270272"/>
    </source>
</evidence>
<keyword evidence="7" id="KW-0998">Cell outer membrane</keyword>
<reference evidence="9 10" key="1">
    <citation type="submission" date="2018-12" db="EMBL/GenBank/DDBJ databases">
        <authorList>
            <consortium name="Pathogen Informatics"/>
        </authorList>
    </citation>
    <scope>NUCLEOTIDE SEQUENCE [LARGE SCALE GENOMIC DNA]</scope>
    <source>
        <strain evidence="9 10">NCTC11075</strain>
    </source>
</reference>
<dbReference type="SUPFAM" id="SSF141729">
    <property type="entry name" value="FimD N-terminal domain-like"/>
    <property type="match status" value="1"/>
</dbReference>
<dbReference type="GO" id="GO:0009297">
    <property type="term" value="P:pilus assembly"/>
    <property type="evidence" value="ECO:0007669"/>
    <property type="project" value="InterPro"/>
</dbReference>
<dbReference type="Pfam" id="PF13954">
    <property type="entry name" value="PapC_N"/>
    <property type="match status" value="1"/>
</dbReference>
<keyword evidence="6" id="KW-0472">Membrane</keyword>
<name>A0A447UT45_CITKO</name>
<dbReference type="GO" id="GO:0009279">
    <property type="term" value="C:cell outer membrane"/>
    <property type="evidence" value="ECO:0007669"/>
    <property type="project" value="UniProtKB-SubCell"/>
</dbReference>
<dbReference type="EMBL" id="LR134204">
    <property type="protein sequence ID" value="VEB93845.1"/>
    <property type="molecule type" value="Genomic_DNA"/>
</dbReference>
<evidence type="ECO:0000256" key="3">
    <source>
        <dbReference type="ARBA" id="ARBA00022448"/>
    </source>
</evidence>
<evidence type="ECO:0000259" key="8">
    <source>
        <dbReference type="Pfam" id="PF13954"/>
    </source>
</evidence>
<evidence type="ECO:0000256" key="2">
    <source>
        <dbReference type="ARBA" id="ARBA00008064"/>
    </source>
</evidence>